<dbReference type="GO" id="GO:0030170">
    <property type="term" value="F:pyridoxal phosphate binding"/>
    <property type="evidence" value="ECO:0007669"/>
    <property type="project" value="InterPro"/>
</dbReference>
<sequence>MTSWFPDLSTGQGPLYVRLADQLERAIDAGQLPAGTRLPPQRNLAFDIGVTIGTVSRAYSLARERGLVSGEVGRGTYVQAAHARQAPLPATITYATGDRPGPEGALRFDTTAAPENGAAAVMARLTGEICREYPDAVSNYIRDVPQRWAEAGARWLKRNDWEPSPEDVVPTFGAHAAIMTVVAAVTSPGDRIAFEPLTYASIARSIALLGRRPVQVAADREGPIAEDFERLCAQQHPKILFVMPALQNPTLAVMGETRRREIADIAYRHQTYIIEDGVYGVLSRKGPPPIGSIAPERVFYVSSLSKAVAAGLRGGFVACPPHFANRINIAHKMLTGGKPFLMAELVARLIASGAAFELMAKTQAEIARRVGLAREIFSGLDVYLDDVSPFLWLNLPEPWLSGTFKNAALGENIRIDEEDEYKPVRSDTSFHGVRVGFTTVPDIDRTAEGFRTLRRLLDQGPAAYDSYN</sequence>
<evidence type="ECO:0000256" key="3">
    <source>
        <dbReference type="ARBA" id="ARBA00023015"/>
    </source>
</evidence>
<reference evidence="7 8" key="1">
    <citation type="submission" date="2016-10" db="EMBL/GenBank/DDBJ databases">
        <authorList>
            <person name="de Groot N.N."/>
        </authorList>
    </citation>
    <scope>NUCLEOTIDE SEQUENCE [LARGE SCALE GENOMIC DNA]</scope>
    <source>
        <strain evidence="7 8">DSM 2698</strain>
    </source>
</reference>
<comment type="similarity">
    <text evidence="1">In the C-terminal section; belongs to the class-I pyridoxal-phosphate-dependent aminotransferase family.</text>
</comment>
<evidence type="ECO:0000259" key="6">
    <source>
        <dbReference type="PROSITE" id="PS50949"/>
    </source>
</evidence>
<dbReference type="Gene3D" id="3.90.1150.10">
    <property type="entry name" value="Aspartate Aminotransferase, domain 1"/>
    <property type="match status" value="1"/>
</dbReference>
<dbReference type="Proteomes" id="UP000199347">
    <property type="component" value="Unassembled WGS sequence"/>
</dbReference>
<organism evidence="7 8">
    <name type="scientific">Afifella marina DSM 2698</name>
    <dbReference type="NCBI Taxonomy" id="1120955"/>
    <lineage>
        <taxon>Bacteria</taxon>
        <taxon>Pseudomonadati</taxon>
        <taxon>Pseudomonadota</taxon>
        <taxon>Alphaproteobacteria</taxon>
        <taxon>Hyphomicrobiales</taxon>
        <taxon>Afifellaceae</taxon>
        <taxon>Afifella</taxon>
    </lineage>
</organism>
<evidence type="ECO:0000313" key="7">
    <source>
        <dbReference type="EMBL" id="SCZ45930.1"/>
    </source>
</evidence>
<dbReference type="GO" id="GO:0003677">
    <property type="term" value="F:DNA binding"/>
    <property type="evidence" value="ECO:0007669"/>
    <property type="project" value="UniProtKB-KW"/>
</dbReference>
<keyword evidence="7" id="KW-0808">Transferase</keyword>
<dbReference type="AlphaFoldDB" id="A0A1G5PA98"/>
<dbReference type="SUPFAM" id="SSF46785">
    <property type="entry name" value="Winged helix' DNA-binding domain"/>
    <property type="match status" value="1"/>
</dbReference>
<dbReference type="GO" id="GO:0003700">
    <property type="term" value="F:DNA-binding transcription factor activity"/>
    <property type="evidence" value="ECO:0007669"/>
    <property type="project" value="InterPro"/>
</dbReference>
<dbReference type="PROSITE" id="PS50949">
    <property type="entry name" value="HTH_GNTR"/>
    <property type="match status" value="1"/>
</dbReference>
<dbReference type="Gene3D" id="1.10.10.10">
    <property type="entry name" value="Winged helix-like DNA-binding domain superfamily/Winged helix DNA-binding domain"/>
    <property type="match status" value="1"/>
</dbReference>
<keyword evidence="3" id="KW-0805">Transcription regulation</keyword>
<keyword evidence="4 7" id="KW-0238">DNA-binding</keyword>
<dbReference type="PANTHER" id="PTHR46577">
    <property type="entry name" value="HTH-TYPE TRANSCRIPTIONAL REGULATORY PROTEIN GABR"/>
    <property type="match status" value="1"/>
</dbReference>
<dbReference type="InterPro" id="IPR015424">
    <property type="entry name" value="PyrdxlP-dep_Trfase"/>
</dbReference>
<evidence type="ECO:0000256" key="1">
    <source>
        <dbReference type="ARBA" id="ARBA00005384"/>
    </source>
</evidence>
<dbReference type="InterPro" id="IPR004839">
    <property type="entry name" value="Aminotransferase_I/II_large"/>
</dbReference>
<protein>
    <submittedName>
        <fullName evidence="7">DNA-binding transcriptional regulator, MocR family, contains an aminotransferase domain</fullName>
    </submittedName>
</protein>
<dbReference type="PANTHER" id="PTHR46577:SF1">
    <property type="entry name" value="HTH-TYPE TRANSCRIPTIONAL REGULATORY PROTEIN GABR"/>
    <property type="match status" value="1"/>
</dbReference>
<dbReference type="OrthoDB" id="9804020at2"/>
<dbReference type="CDD" id="cd00609">
    <property type="entry name" value="AAT_like"/>
    <property type="match status" value="1"/>
</dbReference>
<dbReference type="SMART" id="SM00345">
    <property type="entry name" value="HTH_GNTR"/>
    <property type="match status" value="1"/>
</dbReference>
<keyword evidence="2" id="KW-0663">Pyridoxal phosphate</keyword>
<proteinExistence type="inferred from homology"/>
<evidence type="ECO:0000313" key="8">
    <source>
        <dbReference type="Proteomes" id="UP000199347"/>
    </source>
</evidence>
<dbReference type="InterPro" id="IPR036388">
    <property type="entry name" value="WH-like_DNA-bd_sf"/>
</dbReference>
<dbReference type="SUPFAM" id="SSF53383">
    <property type="entry name" value="PLP-dependent transferases"/>
    <property type="match status" value="1"/>
</dbReference>
<dbReference type="GO" id="GO:0008483">
    <property type="term" value="F:transaminase activity"/>
    <property type="evidence" value="ECO:0007669"/>
    <property type="project" value="UniProtKB-KW"/>
</dbReference>
<dbReference type="InterPro" id="IPR015422">
    <property type="entry name" value="PyrdxlP-dep_Trfase_small"/>
</dbReference>
<dbReference type="InterPro" id="IPR000524">
    <property type="entry name" value="Tscrpt_reg_HTH_GntR"/>
</dbReference>
<evidence type="ECO:0000256" key="2">
    <source>
        <dbReference type="ARBA" id="ARBA00022898"/>
    </source>
</evidence>
<dbReference type="Pfam" id="PF00155">
    <property type="entry name" value="Aminotran_1_2"/>
    <property type="match status" value="1"/>
</dbReference>
<name>A0A1G5PA98_AFIMA</name>
<dbReference type="CDD" id="cd07377">
    <property type="entry name" value="WHTH_GntR"/>
    <property type="match status" value="1"/>
</dbReference>
<accession>A0A1G5PA98</accession>
<evidence type="ECO:0000256" key="4">
    <source>
        <dbReference type="ARBA" id="ARBA00023125"/>
    </source>
</evidence>
<gene>
    <name evidence="7" type="ORF">SAMN03080610_03530</name>
</gene>
<keyword evidence="7" id="KW-0032">Aminotransferase</keyword>
<keyword evidence="8" id="KW-1185">Reference proteome</keyword>
<keyword evidence="5" id="KW-0804">Transcription</keyword>
<feature type="domain" description="HTH gntR-type" evidence="6">
    <location>
        <begin position="13"/>
        <end position="81"/>
    </location>
</feature>
<evidence type="ECO:0000256" key="5">
    <source>
        <dbReference type="ARBA" id="ARBA00023163"/>
    </source>
</evidence>
<dbReference type="Gene3D" id="3.40.640.10">
    <property type="entry name" value="Type I PLP-dependent aspartate aminotransferase-like (Major domain)"/>
    <property type="match status" value="1"/>
</dbReference>
<dbReference type="InterPro" id="IPR051446">
    <property type="entry name" value="HTH_trans_reg/aminotransferase"/>
</dbReference>
<dbReference type="STRING" id="1120955.SAMN03080610_03530"/>
<dbReference type="RefSeq" id="WP_092816314.1">
    <property type="nucleotide sequence ID" value="NZ_FMVW01000011.1"/>
</dbReference>
<dbReference type="Pfam" id="PF00392">
    <property type="entry name" value="GntR"/>
    <property type="match status" value="1"/>
</dbReference>
<dbReference type="EMBL" id="FMVW01000011">
    <property type="protein sequence ID" value="SCZ45930.1"/>
    <property type="molecule type" value="Genomic_DNA"/>
</dbReference>
<dbReference type="InterPro" id="IPR036390">
    <property type="entry name" value="WH_DNA-bd_sf"/>
</dbReference>
<dbReference type="InterPro" id="IPR015421">
    <property type="entry name" value="PyrdxlP-dep_Trfase_major"/>
</dbReference>